<dbReference type="Proteomes" id="UP000600101">
    <property type="component" value="Unassembled WGS sequence"/>
</dbReference>
<keyword evidence="3" id="KW-1003">Cell membrane</keyword>
<dbReference type="PROSITE" id="PS50928">
    <property type="entry name" value="ABC_TM1"/>
    <property type="match status" value="1"/>
</dbReference>
<feature type="transmembrane region" description="Helical" evidence="7">
    <location>
        <begin position="150"/>
        <end position="170"/>
    </location>
</feature>
<dbReference type="GO" id="GO:0055085">
    <property type="term" value="P:transmembrane transport"/>
    <property type="evidence" value="ECO:0007669"/>
    <property type="project" value="InterPro"/>
</dbReference>
<dbReference type="SUPFAM" id="SSF161098">
    <property type="entry name" value="MetI-like"/>
    <property type="match status" value="1"/>
</dbReference>
<keyword evidence="5 7" id="KW-1133">Transmembrane helix</keyword>
<dbReference type="AlphaFoldDB" id="A0A9X0QWL5"/>
<sequence>MGLMPGDPLDLAMLGDPTLTAADLAKLREIHGLDRPLHERYLAWAAAVLRGDFGYSRLYSVPVQAVLWPALGSTLVLLGWALALAAGGGVLLGVAGAVRPGLGRLADGFSILVQATPAFWLGLLLIILFAVTLGWLPAGGVAEDAGLVEALRFLVLPVATLALVNMAAYARHGLAAMQAELAAPYIRTARMKGLSEGAVLWRHAFPNAAVPLVTIAALDAGALVSGALVTETIFARPGMGKLIYDSVMGNDYNLALLALLLAALVTMLATLAADVAQRLIDPRLAG</sequence>
<dbReference type="PANTHER" id="PTHR43163">
    <property type="entry name" value="DIPEPTIDE TRANSPORT SYSTEM PERMEASE PROTEIN DPPB-RELATED"/>
    <property type="match status" value="1"/>
</dbReference>
<dbReference type="CDD" id="cd06261">
    <property type="entry name" value="TM_PBP2"/>
    <property type="match status" value="1"/>
</dbReference>
<feature type="transmembrane region" description="Helical" evidence="7">
    <location>
        <begin position="209"/>
        <end position="234"/>
    </location>
</feature>
<dbReference type="GO" id="GO:0005886">
    <property type="term" value="C:plasma membrane"/>
    <property type="evidence" value="ECO:0007669"/>
    <property type="project" value="UniProtKB-SubCell"/>
</dbReference>
<gene>
    <name evidence="9" type="ORF">H7965_06110</name>
</gene>
<evidence type="ECO:0000313" key="9">
    <source>
        <dbReference type="EMBL" id="MBC4014895.1"/>
    </source>
</evidence>
<dbReference type="Pfam" id="PF00528">
    <property type="entry name" value="BPD_transp_1"/>
    <property type="match status" value="1"/>
</dbReference>
<dbReference type="InterPro" id="IPR035906">
    <property type="entry name" value="MetI-like_sf"/>
</dbReference>
<evidence type="ECO:0000256" key="3">
    <source>
        <dbReference type="ARBA" id="ARBA00022475"/>
    </source>
</evidence>
<evidence type="ECO:0000259" key="8">
    <source>
        <dbReference type="PROSITE" id="PS50928"/>
    </source>
</evidence>
<evidence type="ECO:0000256" key="1">
    <source>
        <dbReference type="ARBA" id="ARBA00004651"/>
    </source>
</evidence>
<feature type="domain" description="ABC transmembrane type-1" evidence="8">
    <location>
        <begin position="71"/>
        <end position="273"/>
    </location>
</feature>
<comment type="similarity">
    <text evidence="7">Belongs to the binding-protein-dependent transport system permease family.</text>
</comment>
<accession>A0A9X0QWL5</accession>
<feature type="transmembrane region" description="Helical" evidence="7">
    <location>
        <begin position="77"/>
        <end position="98"/>
    </location>
</feature>
<feature type="transmembrane region" description="Helical" evidence="7">
    <location>
        <begin position="118"/>
        <end position="138"/>
    </location>
</feature>
<evidence type="ECO:0000256" key="4">
    <source>
        <dbReference type="ARBA" id="ARBA00022692"/>
    </source>
</evidence>
<comment type="subcellular location">
    <subcellularLocation>
        <location evidence="1 7">Cell membrane</location>
        <topology evidence="1 7">Multi-pass membrane protein</topology>
    </subcellularLocation>
</comment>
<name>A0A9X0QWL5_9PROT</name>
<evidence type="ECO:0000256" key="5">
    <source>
        <dbReference type="ARBA" id="ARBA00022989"/>
    </source>
</evidence>
<keyword evidence="10" id="KW-1185">Reference proteome</keyword>
<organism evidence="9 10">
    <name type="scientific">Siccirubricoccus deserti</name>
    <dbReference type="NCBI Taxonomy" id="2013562"/>
    <lineage>
        <taxon>Bacteria</taxon>
        <taxon>Pseudomonadati</taxon>
        <taxon>Pseudomonadota</taxon>
        <taxon>Alphaproteobacteria</taxon>
        <taxon>Acetobacterales</taxon>
        <taxon>Roseomonadaceae</taxon>
        <taxon>Siccirubricoccus</taxon>
    </lineage>
</organism>
<evidence type="ECO:0000256" key="2">
    <source>
        <dbReference type="ARBA" id="ARBA00022448"/>
    </source>
</evidence>
<dbReference type="Gene3D" id="1.10.3720.10">
    <property type="entry name" value="MetI-like"/>
    <property type="match status" value="1"/>
</dbReference>
<dbReference type="InterPro" id="IPR000515">
    <property type="entry name" value="MetI-like"/>
</dbReference>
<dbReference type="EMBL" id="JACOMF010000005">
    <property type="protein sequence ID" value="MBC4014895.1"/>
    <property type="molecule type" value="Genomic_DNA"/>
</dbReference>
<feature type="transmembrane region" description="Helical" evidence="7">
    <location>
        <begin position="254"/>
        <end position="273"/>
    </location>
</feature>
<keyword evidence="4 7" id="KW-0812">Transmembrane</keyword>
<keyword evidence="2 7" id="KW-0813">Transport</keyword>
<dbReference type="PANTHER" id="PTHR43163:SF9">
    <property type="entry name" value="ABC TRANSPORTER PERMEASE PROTEIN"/>
    <property type="match status" value="1"/>
</dbReference>
<reference evidence="9" key="1">
    <citation type="submission" date="2020-08" db="EMBL/GenBank/DDBJ databases">
        <authorList>
            <person name="Hu Y."/>
            <person name="Nguyen S.V."/>
            <person name="Li F."/>
            <person name="Fanning S."/>
        </authorList>
    </citation>
    <scope>NUCLEOTIDE SEQUENCE</scope>
    <source>
        <strain evidence="9">SYSU D8009</strain>
    </source>
</reference>
<evidence type="ECO:0000256" key="6">
    <source>
        <dbReference type="ARBA" id="ARBA00023136"/>
    </source>
</evidence>
<keyword evidence="6 7" id="KW-0472">Membrane</keyword>
<evidence type="ECO:0000256" key="7">
    <source>
        <dbReference type="RuleBase" id="RU363032"/>
    </source>
</evidence>
<comment type="caution">
    <text evidence="9">The sequence shown here is derived from an EMBL/GenBank/DDBJ whole genome shotgun (WGS) entry which is preliminary data.</text>
</comment>
<proteinExistence type="inferred from homology"/>
<protein>
    <submittedName>
        <fullName evidence="9">ABC transporter permease</fullName>
    </submittedName>
</protein>
<evidence type="ECO:0000313" key="10">
    <source>
        <dbReference type="Proteomes" id="UP000600101"/>
    </source>
</evidence>